<name>A0A6A6PVS0_9PEZI</name>
<dbReference type="SFLD" id="SFLDS00003">
    <property type="entry name" value="Haloacid_Dehalogenase"/>
    <property type="match status" value="1"/>
</dbReference>
<dbReference type="InterPro" id="IPR036412">
    <property type="entry name" value="HAD-like_sf"/>
</dbReference>
<dbReference type="Gene3D" id="3.40.50.1000">
    <property type="entry name" value="HAD superfamily/HAD-like"/>
    <property type="match status" value="1"/>
</dbReference>
<keyword evidence="2" id="KW-1185">Reference proteome</keyword>
<evidence type="ECO:0000313" key="2">
    <source>
        <dbReference type="Proteomes" id="UP000799767"/>
    </source>
</evidence>
<dbReference type="PANTHER" id="PTHR47829">
    <property type="entry name" value="HYDROLASE, PUTATIVE (AFU_ORTHOLOGUE AFUA_1G12880)-RELATED"/>
    <property type="match status" value="1"/>
</dbReference>
<dbReference type="GeneID" id="54471947"/>
<dbReference type="OrthoDB" id="1694274at2759"/>
<dbReference type="EMBL" id="MU001634">
    <property type="protein sequence ID" value="KAF2484075.1"/>
    <property type="molecule type" value="Genomic_DNA"/>
</dbReference>
<gene>
    <name evidence="1" type="ORF">BDY17DRAFT_248969</name>
</gene>
<dbReference type="SUPFAM" id="SSF56784">
    <property type="entry name" value="HAD-like"/>
    <property type="match status" value="1"/>
</dbReference>
<proteinExistence type="predicted"/>
<accession>A0A6A6PVS0</accession>
<dbReference type="Proteomes" id="UP000799767">
    <property type="component" value="Unassembled WGS sequence"/>
</dbReference>
<dbReference type="InterPro" id="IPR023198">
    <property type="entry name" value="PGP-like_dom2"/>
</dbReference>
<dbReference type="PANTHER" id="PTHR47829:SF1">
    <property type="entry name" value="HAD FAMILY PHOSPHATASE"/>
    <property type="match status" value="1"/>
</dbReference>
<organism evidence="1 2">
    <name type="scientific">Neohortaea acidophila</name>
    <dbReference type="NCBI Taxonomy" id="245834"/>
    <lineage>
        <taxon>Eukaryota</taxon>
        <taxon>Fungi</taxon>
        <taxon>Dikarya</taxon>
        <taxon>Ascomycota</taxon>
        <taxon>Pezizomycotina</taxon>
        <taxon>Dothideomycetes</taxon>
        <taxon>Dothideomycetidae</taxon>
        <taxon>Mycosphaerellales</taxon>
        <taxon>Teratosphaeriaceae</taxon>
        <taxon>Neohortaea</taxon>
    </lineage>
</organism>
<dbReference type="InterPro" id="IPR023214">
    <property type="entry name" value="HAD_sf"/>
</dbReference>
<sequence>MPPPTRKPPMVLLFDIGGVCVVSPFQAILDYERSKGIPEGYINWTISQSGPQGSWARLERGELVCDQVFYKAWHADLTNEKRWREYHARHLAKQHNLKSSQGAEEAAYQAPPLPEIDAEALHNEMMSIARQLDPHMGPALKKLRQHADRSNGRLILGALSNTSIFPLGHKLYDGATKDGKASSALAGIFDVFISSAHIGMRKPHEEAYQYAITRLHEFVKTKDYRDGVRAEDITFLDDIGQNLRTARKLGMNTIKVNLGRADLAVKELEKITGFDLSSDMARL</sequence>
<evidence type="ECO:0000313" key="1">
    <source>
        <dbReference type="EMBL" id="KAF2484075.1"/>
    </source>
</evidence>
<dbReference type="SFLD" id="SFLDG01129">
    <property type="entry name" value="C1.5:_HAD__Beta-PGM__Phosphata"/>
    <property type="match status" value="1"/>
</dbReference>
<dbReference type="RefSeq" id="XP_033590645.1">
    <property type="nucleotide sequence ID" value="XM_033730945.1"/>
</dbReference>
<reference evidence="1" key="1">
    <citation type="journal article" date="2020" name="Stud. Mycol.">
        <title>101 Dothideomycetes genomes: a test case for predicting lifestyles and emergence of pathogens.</title>
        <authorList>
            <person name="Haridas S."/>
            <person name="Albert R."/>
            <person name="Binder M."/>
            <person name="Bloem J."/>
            <person name="Labutti K."/>
            <person name="Salamov A."/>
            <person name="Andreopoulos B."/>
            <person name="Baker S."/>
            <person name="Barry K."/>
            <person name="Bills G."/>
            <person name="Bluhm B."/>
            <person name="Cannon C."/>
            <person name="Castanera R."/>
            <person name="Culley D."/>
            <person name="Daum C."/>
            <person name="Ezra D."/>
            <person name="Gonzalez J."/>
            <person name="Henrissat B."/>
            <person name="Kuo A."/>
            <person name="Liang C."/>
            <person name="Lipzen A."/>
            <person name="Lutzoni F."/>
            <person name="Magnuson J."/>
            <person name="Mondo S."/>
            <person name="Nolan M."/>
            <person name="Ohm R."/>
            <person name="Pangilinan J."/>
            <person name="Park H.-J."/>
            <person name="Ramirez L."/>
            <person name="Alfaro M."/>
            <person name="Sun H."/>
            <person name="Tritt A."/>
            <person name="Yoshinaga Y."/>
            <person name="Zwiers L.-H."/>
            <person name="Turgeon B."/>
            <person name="Goodwin S."/>
            <person name="Spatafora J."/>
            <person name="Crous P."/>
            <person name="Grigoriev I."/>
        </authorList>
    </citation>
    <scope>NUCLEOTIDE SEQUENCE</scope>
    <source>
        <strain evidence="1">CBS 113389</strain>
    </source>
</reference>
<dbReference type="Gene3D" id="1.10.150.240">
    <property type="entry name" value="Putative phosphatase, domain 2"/>
    <property type="match status" value="1"/>
</dbReference>
<protein>
    <submittedName>
        <fullName evidence="1">HAD-like domain-containing protein</fullName>
    </submittedName>
</protein>
<dbReference type="InterPro" id="IPR052898">
    <property type="entry name" value="ACAD10-like"/>
</dbReference>
<dbReference type="AlphaFoldDB" id="A0A6A6PVS0"/>